<keyword evidence="1" id="KW-0456">Lyase</keyword>
<dbReference type="Proteomes" id="UP000581769">
    <property type="component" value="Unassembled WGS sequence"/>
</dbReference>
<dbReference type="SUPFAM" id="SSF51621">
    <property type="entry name" value="Phosphoenolpyruvate/pyruvate domain"/>
    <property type="match status" value="1"/>
</dbReference>
<reference evidence="1 2" key="1">
    <citation type="submission" date="2020-08" db="EMBL/GenBank/DDBJ databases">
        <title>Sequencing the genomes of 1000 actinobacteria strains.</title>
        <authorList>
            <person name="Klenk H.-P."/>
        </authorList>
    </citation>
    <scope>NUCLEOTIDE SEQUENCE [LARGE SCALE GENOMIC DNA]</scope>
    <source>
        <strain evidence="1 2">DSM 45859</strain>
    </source>
</reference>
<comment type="caution">
    <text evidence="1">The sequence shown here is derived from an EMBL/GenBank/DDBJ whole genome shotgun (WGS) entry which is preliminary data.</text>
</comment>
<protein>
    <submittedName>
        <fullName evidence="1">2-methylisocitrate lyase-like PEP mutase family enzyme</fullName>
    </submittedName>
</protein>
<accession>A0A840IUR0</accession>
<dbReference type="PANTHER" id="PTHR42905">
    <property type="entry name" value="PHOSPHOENOLPYRUVATE CARBOXYLASE"/>
    <property type="match status" value="1"/>
</dbReference>
<name>A0A840IUR0_9PSEU</name>
<keyword evidence="2" id="KW-1185">Reference proteome</keyword>
<dbReference type="EMBL" id="JACHMG010000001">
    <property type="protein sequence ID" value="MBB4685610.1"/>
    <property type="molecule type" value="Genomic_DNA"/>
</dbReference>
<sequence>MSAEALRALHVPGKPLVLPNVWDADTARLVEAAGFPVVATSSAAVAAGLGQPDGEGAPVAEMFGAAERIVRAVSVPVTVDAEAGYGLPPAEVATRLLALGAVGCNFEDTDHAGGGRRPVAEQADRIAGLRRGAGDGLVINARVDVFLGAEDENAVLAEAVERGRAYLAAGADCVYPILVRSPEVLGEFVRRVGGPVNAAPLPGGPGLAELAELGVARISLGTGLWRHVRGLLDAALDDIAAGKLPY</sequence>
<dbReference type="PANTHER" id="PTHR42905:SF16">
    <property type="entry name" value="CARBOXYPHOSPHONOENOLPYRUVATE PHOSPHONOMUTASE-LIKE PROTEIN (AFU_ORTHOLOGUE AFUA_5G07230)"/>
    <property type="match status" value="1"/>
</dbReference>
<dbReference type="CDD" id="cd00377">
    <property type="entry name" value="ICL_PEPM"/>
    <property type="match status" value="1"/>
</dbReference>
<evidence type="ECO:0000313" key="1">
    <source>
        <dbReference type="EMBL" id="MBB4685610.1"/>
    </source>
</evidence>
<dbReference type="InterPro" id="IPR040442">
    <property type="entry name" value="Pyrv_kinase-like_dom_sf"/>
</dbReference>
<dbReference type="Pfam" id="PF13714">
    <property type="entry name" value="PEP_mutase"/>
    <property type="match status" value="1"/>
</dbReference>
<organism evidence="1 2">
    <name type="scientific">Amycolatopsis jiangsuensis</name>
    <dbReference type="NCBI Taxonomy" id="1181879"/>
    <lineage>
        <taxon>Bacteria</taxon>
        <taxon>Bacillati</taxon>
        <taxon>Actinomycetota</taxon>
        <taxon>Actinomycetes</taxon>
        <taxon>Pseudonocardiales</taxon>
        <taxon>Pseudonocardiaceae</taxon>
        <taxon>Amycolatopsis</taxon>
    </lineage>
</organism>
<evidence type="ECO:0000313" key="2">
    <source>
        <dbReference type="Proteomes" id="UP000581769"/>
    </source>
</evidence>
<dbReference type="RefSeq" id="WP_184780609.1">
    <property type="nucleotide sequence ID" value="NZ_JACHMG010000001.1"/>
</dbReference>
<dbReference type="GO" id="GO:0016829">
    <property type="term" value="F:lyase activity"/>
    <property type="evidence" value="ECO:0007669"/>
    <property type="project" value="UniProtKB-KW"/>
</dbReference>
<dbReference type="InterPro" id="IPR039556">
    <property type="entry name" value="ICL/PEPM"/>
</dbReference>
<dbReference type="InterPro" id="IPR015813">
    <property type="entry name" value="Pyrv/PenolPyrv_kinase-like_dom"/>
</dbReference>
<dbReference type="Gene3D" id="3.20.20.60">
    <property type="entry name" value="Phosphoenolpyruvate-binding domains"/>
    <property type="match status" value="1"/>
</dbReference>
<gene>
    <name evidence="1" type="ORF">BJY18_003095</name>
</gene>
<dbReference type="AlphaFoldDB" id="A0A840IUR0"/>
<proteinExistence type="predicted"/>